<dbReference type="RefSeq" id="WP_274794726.1">
    <property type="nucleotide sequence ID" value="NZ_CP113527.1"/>
</dbReference>
<dbReference type="KEGG" id="liu:OU989_20315"/>
<evidence type="ECO:0000313" key="2">
    <source>
        <dbReference type="Proteomes" id="UP001219585"/>
    </source>
</evidence>
<protein>
    <submittedName>
        <fullName evidence="1">Uncharacterized protein</fullName>
    </submittedName>
</protein>
<accession>A0AAJ5RJ79</accession>
<dbReference type="EMBL" id="CP113527">
    <property type="protein sequence ID" value="WDV06541.1"/>
    <property type="molecule type" value="Genomic_DNA"/>
</dbReference>
<dbReference type="Proteomes" id="UP001219585">
    <property type="component" value="Chromosome"/>
</dbReference>
<sequence>MFRKILPIVAILFIVALAVSDYFHKPDEESIMIYQEYKNINLS</sequence>
<gene>
    <name evidence="1" type="ORF">OU989_20315</name>
</gene>
<organism evidence="1 2">
    <name type="scientific">Lysinibacillus irui</name>
    <dbReference type="NCBI Taxonomy" id="2998077"/>
    <lineage>
        <taxon>Bacteria</taxon>
        <taxon>Bacillati</taxon>
        <taxon>Bacillota</taxon>
        <taxon>Bacilli</taxon>
        <taxon>Bacillales</taxon>
        <taxon>Bacillaceae</taxon>
        <taxon>Lysinibacillus</taxon>
    </lineage>
</organism>
<dbReference type="AlphaFoldDB" id="A0AAJ5RJ79"/>
<reference evidence="1" key="1">
    <citation type="submission" date="2022-11" db="EMBL/GenBank/DDBJ databases">
        <title>Lysinibacillus irui.</title>
        <authorList>
            <person name="Akintayo S.O."/>
        </authorList>
    </citation>
    <scope>NUCLEOTIDE SEQUENCE</scope>
    <source>
        <strain evidence="1">IRB4-01</strain>
    </source>
</reference>
<name>A0AAJ5RJ79_9BACI</name>
<evidence type="ECO:0000313" key="1">
    <source>
        <dbReference type="EMBL" id="WDV06541.1"/>
    </source>
</evidence>
<proteinExistence type="predicted"/>